<feature type="repeat" description="PPR" evidence="5">
    <location>
        <begin position="607"/>
        <end position="642"/>
    </location>
</feature>
<proteinExistence type="inferred from homology"/>
<name>A0A9P8WH50_9HYPO</name>
<keyword evidence="7" id="KW-1185">Reference proteome</keyword>
<dbReference type="Proteomes" id="UP000777438">
    <property type="component" value="Unassembled WGS sequence"/>
</dbReference>
<dbReference type="InterPro" id="IPR011990">
    <property type="entry name" value="TPR-like_helical_dom_sf"/>
</dbReference>
<comment type="similarity">
    <text evidence="1">Belongs to the CCM1 family.</text>
</comment>
<keyword evidence="2" id="KW-0677">Repeat</keyword>
<dbReference type="PROSITE" id="PS51375">
    <property type="entry name" value="PPR"/>
    <property type="match status" value="1"/>
</dbReference>
<dbReference type="Gene3D" id="1.25.40.10">
    <property type="entry name" value="Tetratricopeptide repeat domain"/>
    <property type="match status" value="2"/>
</dbReference>
<comment type="subunit">
    <text evidence="4">Binds to mitochondrial small subunit 15S rRNA.</text>
</comment>
<dbReference type="OrthoDB" id="185373at2759"/>
<protein>
    <recommendedName>
        <fullName evidence="8">Pentatricopeptide repeat-containing protein</fullName>
    </recommendedName>
</protein>
<dbReference type="EMBL" id="JAGPYM010000002">
    <property type="protein sequence ID" value="KAH6898829.1"/>
    <property type="molecule type" value="Genomic_DNA"/>
</dbReference>
<reference evidence="6 7" key="1">
    <citation type="journal article" date="2021" name="Nat. Commun.">
        <title>Genetic determinants of endophytism in the Arabidopsis root mycobiome.</title>
        <authorList>
            <person name="Mesny F."/>
            <person name="Miyauchi S."/>
            <person name="Thiergart T."/>
            <person name="Pickel B."/>
            <person name="Atanasova L."/>
            <person name="Karlsson M."/>
            <person name="Huettel B."/>
            <person name="Barry K.W."/>
            <person name="Haridas S."/>
            <person name="Chen C."/>
            <person name="Bauer D."/>
            <person name="Andreopoulos W."/>
            <person name="Pangilinan J."/>
            <person name="LaButti K."/>
            <person name="Riley R."/>
            <person name="Lipzen A."/>
            <person name="Clum A."/>
            <person name="Drula E."/>
            <person name="Henrissat B."/>
            <person name="Kohler A."/>
            <person name="Grigoriev I.V."/>
            <person name="Martin F.M."/>
            <person name="Hacquard S."/>
        </authorList>
    </citation>
    <scope>NUCLEOTIDE SEQUENCE [LARGE SCALE GENOMIC DNA]</scope>
    <source>
        <strain evidence="6 7">MPI-CAGE-CH-0241</strain>
    </source>
</reference>
<comment type="caution">
    <text evidence="6">The sequence shown here is derived from an EMBL/GenBank/DDBJ whole genome shotgun (WGS) entry which is preliminary data.</text>
</comment>
<accession>A0A9P8WH50</accession>
<sequence length="828" mass="94057">MPGRPLLFDLRCRNDTICRSCRLAIRQRPTQQISAAAYSTKAKTMISTTTRPPMDDAVSRKPNKAELMQYLERIRSLRNPKQEKKEEGFSVKYFEQNDNKRTQLSTESAFDESLNELDASALKNVLLEMKNEMGGKEASNAFDEVVSQLGGEWEKMRTADDLERLVAKMDAYNAAIDAEIDKTGAELPKEVLEELDLELPGLPGMGNLGSRMTLPQVPEKPWTINQRKKITRLNSVLARVSRDMRRDVKLTKKSIQAVYKAYHAARLSLAHGWNNVPLSVWDFLWKVFSADESVNIHRLSHISLLSRDMSEAKIVLSPAQQLVTIEAVFVDGWEAKAIDNWKRCMSTLGDDNAETFQEFWELGVRIFCRAGDLEQAQRAINKLLEKRTDPRILMPLIRTYAELGTEEGPERAWAVYRQLRELLGQDMKIEDYDQVISYFLTTNQTENALYAFVDMMSLGKIDMKGQKHLPSVIANKFFVGKWLKRLIGAGDLNGALSVVDFMRRKGVVAAPIHLNGLVGAWHRSGGVDDLEKADEMAWGMIESRIKFVEERRDEGISKTASQPAVMPFPRATLETFSLLAENYRVRGLHDRLQALWQAFRDAEISPDAFMINQLLESCIQAGESKEALGLYNAFVTEQGVKPDPYTFSALWKTLGINRLHRISEDSFFAESQATRALFAETVKFKDVFEPDGMDGQLARKILHTFRRLKDPAGLIVALTSLRDLFRFLPPEMLVLEMVLGTTKLSWDTTAHRHRLVNAKRNLDSGLVAWADGDLSKIEGNRREEALFEYLQKQFWPAEADESAKKKAFREAATQMGVYDLLRKAARQS</sequence>
<dbReference type="InterPro" id="IPR002885">
    <property type="entry name" value="PPR_rpt"/>
</dbReference>
<organism evidence="6 7">
    <name type="scientific">Thelonectria olida</name>
    <dbReference type="NCBI Taxonomy" id="1576542"/>
    <lineage>
        <taxon>Eukaryota</taxon>
        <taxon>Fungi</taxon>
        <taxon>Dikarya</taxon>
        <taxon>Ascomycota</taxon>
        <taxon>Pezizomycotina</taxon>
        <taxon>Sordariomycetes</taxon>
        <taxon>Hypocreomycetidae</taxon>
        <taxon>Hypocreales</taxon>
        <taxon>Nectriaceae</taxon>
        <taxon>Thelonectria</taxon>
    </lineage>
</organism>
<dbReference type="PANTHER" id="PTHR47936:SF1">
    <property type="entry name" value="PENTATRICOPEPTIDE REPEAT-CONTAINING PROTEIN GUN1, CHLOROPLASTIC"/>
    <property type="match status" value="1"/>
</dbReference>
<evidence type="ECO:0000256" key="2">
    <source>
        <dbReference type="ARBA" id="ARBA00022737"/>
    </source>
</evidence>
<dbReference type="PANTHER" id="PTHR47936">
    <property type="entry name" value="PPR_LONG DOMAIN-CONTAINING PROTEIN"/>
    <property type="match status" value="1"/>
</dbReference>
<gene>
    <name evidence="6" type="ORF">B0T10DRAFT_473808</name>
</gene>
<dbReference type="AlphaFoldDB" id="A0A9P8WH50"/>
<comment type="function">
    <text evidence="3">Regulates mitochondrial small subunit maturation by controlling 15S rRNA 5'-end processing. Localizes to the 5' precursor of the 15S rRNA in a position that is subsequently occupied by mS47 in the mature yeast mtSSU. Uses structure and sequence-specific RNA recognition, binding to a single-stranded region of the precursor and specifically recognizing bases -6 to -1. The exchange of Ccm1 for mS47 is coupled to the irreversible removal of precursor rRNA that is accompanied by conformational changes of the mitoribosomal proteins uS5m and mS26. These conformational changes signal completion of 5'-end rRNA processing through protection of the mature 5'-end of the 15S rRNA and stabilization of mS47. The removal of the 5' precursor together with the dissociation of Ccm1 may be catalyzed by the 5'-3' exoribonuclease Pet127. Involved in the specific removal of group I introns in mitochondrial encoded transcripts.</text>
</comment>
<evidence type="ECO:0000256" key="4">
    <source>
        <dbReference type="ARBA" id="ARBA00044511"/>
    </source>
</evidence>
<evidence type="ECO:0000313" key="6">
    <source>
        <dbReference type="EMBL" id="KAH6898829.1"/>
    </source>
</evidence>
<evidence type="ECO:0000256" key="3">
    <source>
        <dbReference type="ARBA" id="ARBA00044493"/>
    </source>
</evidence>
<evidence type="ECO:0000313" key="7">
    <source>
        <dbReference type="Proteomes" id="UP000777438"/>
    </source>
</evidence>
<evidence type="ECO:0000256" key="1">
    <source>
        <dbReference type="ARBA" id="ARBA00006192"/>
    </source>
</evidence>
<evidence type="ECO:0008006" key="8">
    <source>
        <dbReference type="Google" id="ProtNLM"/>
    </source>
</evidence>
<evidence type="ECO:0000256" key="5">
    <source>
        <dbReference type="PROSITE-ProRule" id="PRU00708"/>
    </source>
</evidence>